<gene>
    <name evidence="2" type="ORF">PY092_15395</name>
</gene>
<keyword evidence="3" id="KW-1185">Reference proteome</keyword>
<evidence type="ECO:0008006" key="4">
    <source>
        <dbReference type="Google" id="ProtNLM"/>
    </source>
</evidence>
<protein>
    <recommendedName>
        <fullName evidence="4">Outer membrane protein beta-barrel domain-containing protein</fullName>
    </recommendedName>
</protein>
<dbReference type="EMBL" id="JARFVB010000012">
    <property type="protein sequence ID" value="MDF0717548.1"/>
    <property type="molecule type" value="Genomic_DNA"/>
</dbReference>
<feature type="signal peptide" evidence="1">
    <location>
        <begin position="1"/>
        <end position="22"/>
    </location>
</feature>
<organism evidence="2 3">
    <name type="scientific">Flagellimonas yonaguniensis</name>
    <dbReference type="NCBI Taxonomy" id="3031325"/>
    <lineage>
        <taxon>Bacteria</taxon>
        <taxon>Pseudomonadati</taxon>
        <taxon>Bacteroidota</taxon>
        <taxon>Flavobacteriia</taxon>
        <taxon>Flavobacteriales</taxon>
        <taxon>Flavobacteriaceae</taxon>
        <taxon>Flagellimonas</taxon>
    </lineage>
</organism>
<proteinExistence type="predicted"/>
<accession>A0ABT5Y266</accession>
<evidence type="ECO:0000313" key="2">
    <source>
        <dbReference type="EMBL" id="MDF0717548.1"/>
    </source>
</evidence>
<dbReference type="Proteomes" id="UP001221366">
    <property type="component" value="Unassembled WGS sequence"/>
</dbReference>
<evidence type="ECO:0000313" key="3">
    <source>
        <dbReference type="Proteomes" id="UP001221366"/>
    </source>
</evidence>
<dbReference type="RefSeq" id="WP_275616695.1">
    <property type="nucleotide sequence ID" value="NZ_JARFVB010000012.1"/>
</dbReference>
<keyword evidence="1" id="KW-0732">Signal</keyword>
<feature type="chain" id="PRO_5047531123" description="Outer membrane protein beta-barrel domain-containing protein" evidence="1">
    <location>
        <begin position="23"/>
        <end position="174"/>
    </location>
</feature>
<sequence>MKKKTFVLVVIALVSVGFSAMGQRVDRTNFKAGIHGGVPFGDISDHSNFELGLDVGYHIALSELIDTGLTTGFMNAFINNDSVDAGPVTVEGDFPNIQYVPVAAVFRLYPTYDFKLGADVGYAVGINDGNTGGGYLRPIIGVNVSGNTELNISYVKVSDDYDFSMAALGILFLF</sequence>
<reference evidence="2 3" key="1">
    <citation type="submission" date="2023-03" db="EMBL/GenBank/DDBJ databases">
        <title>Muricauda XX sp. nov. and Muricauda XXX sp. nov., two novel species isolated from Okinawa Trough.</title>
        <authorList>
            <person name="Cao W."/>
            <person name="Deng X."/>
        </authorList>
    </citation>
    <scope>NUCLEOTIDE SEQUENCE [LARGE SCALE GENOMIC DNA]</scope>
    <source>
        <strain evidence="2 3">334s03</strain>
    </source>
</reference>
<comment type="caution">
    <text evidence="2">The sequence shown here is derived from an EMBL/GenBank/DDBJ whole genome shotgun (WGS) entry which is preliminary data.</text>
</comment>
<evidence type="ECO:0000256" key="1">
    <source>
        <dbReference type="SAM" id="SignalP"/>
    </source>
</evidence>
<name>A0ABT5Y266_9FLAO</name>